<evidence type="ECO:0000256" key="9">
    <source>
        <dbReference type="ARBA" id="ARBA00022989"/>
    </source>
</evidence>
<keyword evidence="8" id="KW-0677">Repeat</keyword>
<dbReference type="AlphaFoldDB" id="R7WFS5"/>
<keyword evidence="6" id="KW-0812">Transmembrane</keyword>
<evidence type="ECO:0000256" key="11">
    <source>
        <dbReference type="ARBA" id="ARBA00023180"/>
    </source>
</evidence>
<dbReference type="PANTHER" id="PTHR48063:SF90">
    <property type="entry name" value="OS11G0565920 PROTEIN"/>
    <property type="match status" value="1"/>
</dbReference>
<dbReference type="FunFam" id="3.80.10.10:FF:000383">
    <property type="entry name" value="Leucine-rich repeat receptor protein kinase EMS1"/>
    <property type="match status" value="1"/>
</dbReference>
<comment type="similarity">
    <text evidence="3">Belongs to the RLP family.</text>
</comment>
<dbReference type="InterPro" id="IPR032675">
    <property type="entry name" value="LRR_dom_sf"/>
</dbReference>
<accession>R7WFS5</accession>
<evidence type="ECO:0000256" key="10">
    <source>
        <dbReference type="ARBA" id="ARBA00023136"/>
    </source>
</evidence>
<keyword evidence="10" id="KW-0472">Membrane</keyword>
<dbReference type="PANTHER" id="PTHR48063">
    <property type="entry name" value="LRR RECEPTOR-LIKE KINASE"/>
    <property type="match status" value="1"/>
</dbReference>
<dbReference type="GO" id="GO:0005886">
    <property type="term" value="C:plasma membrane"/>
    <property type="evidence" value="ECO:0007669"/>
    <property type="project" value="UniProtKB-SubCell"/>
</dbReference>
<sequence>MHPPPKSLLILLLHAVLLAASPHALAQRLPAAACTPQERDALLAFKQGITISSDTAGLLASWREDDCCQWRGVRCSNRTGHVVALNLRGHELVGEVPPHLGNFSKLHYLDLSSYANVYSEDISWLRRLPFLRFLSLIFIDLSTVPDWAHVVNALPLRSLHPEGCSLTSANQSLPHSNLTSTLEVLNLSVNKFDHPVASCWFWNLTRLKHLYLDYNKGLYGPLPDALGGMVSLQELSFLGSSHMMSMASADLKNLCNLSGEAPTMFLRQIAGIAPDGTGTLANWMGHRTSLVILDLSVNNITGPIPKIIGQFIDLKALYLSVNHLTGHLPSEIGTLTNLSCLHLSQNHLDGLVTEEHFNGLKSLERINLADNQLEIVVGSEWVPPFRLQEAYFASCQMGPLFPAWLKWQVDLTYLDISSAGITGQIPLSVCELSLYSLDLANNLLEGELPQCFSTKFLGFLLLSNNKFSGKFPPFLENCTMLSFFDLARNRFSGTLPMWIGNLGELQFLRLSNNMFHGHIPNTITSLRKLYHLNLAANGISGSIPHHLSNLIAMTTPYVEVPGTVVAGFQDIVGDMPVIFKRRELKYKGVGVLEISSIDFSCNRLTGKIPEEITTLGGLINLNLSWNQLNGGLPNKVGGMQALESLDFSNNDILGGIPSSWSNLTYLSILDLSYNHPAGIIPSGGQLDTLYTENPSIYNGNIGLCGPILHKSCSVNNNASHPDHQQRRFVAGLWVVFCALLFKKAWRIAYFRFFDKVYDKAYVFIVVTWGRLARKR</sequence>
<dbReference type="InterPro" id="IPR046956">
    <property type="entry name" value="RLP23-like"/>
</dbReference>
<dbReference type="EnsemblPlants" id="EMT19314">
    <property type="protein sequence ID" value="EMT19314"/>
    <property type="gene ID" value="F775_10452"/>
</dbReference>
<evidence type="ECO:0000256" key="1">
    <source>
        <dbReference type="ARBA" id="ARBA00004236"/>
    </source>
</evidence>
<evidence type="ECO:0000313" key="13">
    <source>
        <dbReference type="EnsemblPlants" id="EMT19314"/>
    </source>
</evidence>
<protein>
    <submittedName>
        <fullName evidence="13">Putative LRR receptor-like serine/threonine-protein kinase</fullName>
    </submittedName>
</protein>
<keyword evidence="4" id="KW-1003">Cell membrane</keyword>
<feature type="domain" description="Leucine-rich repeat-containing N-terminal plant-type" evidence="12">
    <location>
        <begin position="36"/>
        <end position="76"/>
    </location>
</feature>
<evidence type="ECO:0000256" key="6">
    <source>
        <dbReference type="ARBA" id="ARBA00022692"/>
    </source>
</evidence>
<evidence type="ECO:0000256" key="2">
    <source>
        <dbReference type="ARBA" id="ARBA00004479"/>
    </source>
</evidence>
<dbReference type="SUPFAM" id="SSF52058">
    <property type="entry name" value="L domain-like"/>
    <property type="match status" value="1"/>
</dbReference>
<evidence type="ECO:0000256" key="8">
    <source>
        <dbReference type="ARBA" id="ARBA00022737"/>
    </source>
</evidence>
<dbReference type="Gene3D" id="3.80.10.10">
    <property type="entry name" value="Ribonuclease Inhibitor"/>
    <property type="match status" value="2"/>
</dbReference>
<proteinExistence type="inferred from homology"/>
<evidence type="ECO:0000256" key="5">
    <source>
        <dbReference type="ARBA" id="ARBA00022614"/>
    </source>
</evidence>
<dbReference type="SUPFAM" id="SSF52047">
    <property type="entry name" value="RNI-like"/>
    <property type="match status" value="1"/>
</dbReference>
<dbReference type="InterPro" id="IPR001611">
    <property type="entry name" value="Leu-rich_rpt"/>
</dbReference>
<reference evidence="13" key="1">
    <citation type="submission" date="2015-06" db="UniProtKB">
        <authorList>
            <consortium name="EnsemblPlants"/>
        </authorList>
    </citation>
    <scope>IDENTIFICATION</scope>
</reference>
<organism evidence="13">
    <name type="scientific">Aegilops tauschii</name>
    <name type="common">Tausch's goatgrass</name>
    <name type="synonym">Aegilops squarrosa</name>
    <dbReference type="NCBI Taxonomy" id="37682"/>
    <lineage>
        <taxon>Eukaryota</taxon>
        <taxon>Viridiplantae</taxon>
        <taxon>Streptophyta</taxon>
        <taxon>Embryophyta</taxon>
        <taxon>Tracheophyta</taxon>
        <taxon>Spermatophyta</taxon>
        <taxon>Magnoliopsida</taxon>
        <taxon>Liliopsida</taxon>
        <taxon>Poales</taxon>
        <taxon>Poaceae</taxon>
        <taxon>BOP clade</taxon>
        <taxon>Pooideae</taxon>
        <taxon>Triticodae</taxon>
        <taxon>Triticeae</taxon>
        <taxon>Triticinae</taxon>
        <taxon>Aegilops</taxon>
    </lineage>
</organism>
<dbReference type="Pfam" id="PF08263">
    <property type="entry name" value="LRRNT_2"/>
    <property type="match status" value="1"/>
</dbReference>
<keyword evidence="9" id="KW-1133">Transmembrane helix</keyword>
<evidence type="ECO:0000256" key="7">
    <source>
        <dbReference type="ARBA" id="ARBA00022729"/>
    </source>
</evidence>
<dbReference type="ExpressionAtlas" id="R7WFS5">
    <property type="expression patterns" value="baseline"/>
</dbReference>
<dbReference type="FunFam" id="3.80.10.10:FF:000213">
    <property type="entry name" value="Tyrosine-sulfated glycopeptide receptor 1"/>
    <property type="match status" value="1"/>
</dbReference>
<name>R7WFS5_AEGTA</name>
<evidence type="ECO:0000256" key="3">
    <source>
        <dbReference type="ARBA" id="ARBA00009592"/>
    </source>
</evidence>
<keyword evidence="7" id="KW-0732">Signal</keyword>
<dbReference type="Pfam" id="PF00560">
    <property type="entry name" value="LRR_1"/>
    <property type="match status" value="9"/>
</dbReference>
<comment type="subcellular location">
    <subcellularLocation>
        <location evidence="1">Cell membrane</location>
    </subcellularLocation>
    <subcellularLocation>
        <location evidence="2">Membrane</location>
        <topology evidence="2">Single-pass type I membrane protein</topology>
    </subcellularLocation>
</comment>
<evidence type="ECO:0000256" key="4">
    <source>
        <dbReference type="ARBA" id="ARBA00022475"/>
    </source>
</evidence>
<keyword evidence="5" id="KW-0433">Leucine-rich repeat</keyword>
<keyword evidence="11" id="KW-0325">Glycoprotein</keyword>
<dbReference type="InterPro" id="IPR013210">
    <property type="entry name" value="LRR_N_plant-typ"/>
</dbReference>
<evidence type="ECO:0000259" key="12">
    <source>
        <dbReference type="Pfam" id="PF08263"/>
    </source>
</evidence>